<reference evidence="1" key="1">
    <citation type="submission" date="2018-02" db="EMBL/GenBank/DDBJ databases">
        <title>Rhizophora mucronata_Transcriptome.</title>
        <authorList>
            <person name="Meera S.P."/>
            <person name="Sreeshan A."/>
            <person name="Augustine A."/>
        </authorList>
    </citation>
    <scope>NUCLEOTIDE SEQUENCE</scope>
    <source>
        <tissue evidence="1">Leaf</tissue>
    </source>
</reference>
<name>A0A2P2NB01_RHIMU</name>
<organism evidence="1">
    <name type="scientific">Rhizophora mucronata</name>
    <name type="common">Asiatic mangrove</name>
    <dbReference type="NCBI Taxonomy" id="61149"/>
    <lineage>
        <taxon>Eukaryota</taxon>
        <taxon>Viridiplantae</taxon>
        <taxon>Streptophyta</taxon>
        <taxon>Embryophyta</taxon>
        <taxon>Tracheophyta</taxon>
        <taxon>Spermatophyta</taxon>
        <taxon>Magnoliopsida</taxon>
        <taxon>eudicotyledons</taxon>
        <taxon>Gunneridae</taxon>
        <taxon>Pentapetalae</taxon>
        <taxon>rosids</taxon>
        <taxon>fabids</taxon>
        <taxon>Malpighiales</taxon>
        <taxon>Rhizophoraceae</taxon>
        <taxon>Rhizophora</taxon>
    </lineage>
</organism>
<sequence>MVLFSCIRKTIPTPFKKELQLLRTQ</sequence>
<protein>
    <submittedName>
        <fullName evidence="1">Uncharacterized protein</fullName>
    </submittedName>
</protein>
<dbReference type="EMBL" id="GGEC01059182">
    <property type="protein sequence ID" value="MBX39666.1"/>
    <property type="molecule type" value="Transcribed_RNA"/>
</dbReference>
<accession>A0A2P2NB01</accession>
<dbReference type="AlphaFoldDB" id="A0A2P2NB01"/>
<evidence type="ECO:0000313" key="1">
    <source>
        <dbReference type="EMBL" id="MBX39666.1"/>
    </source>
</evidence>
<proteinExistence type="predicted"/>